<keyword evidence="10" id="KW-1185">Reference proteome</keyword>
<evidence type="ECO:0000313" key="9">
    <source>
        <dbReference type="EMBL" id="GFO10307.1"/>
    </source>
</evidence>
<dbReference type="InterPro" id="IPR025799">
    <property type="entry name" value="Arg_MeTrfase"/>
</dbReference>
<evidence type="ECO:0000256" key="4">
    <source>
        <dbReference type="ARBA" id="ARBA00022691"/>
    </source>
</evidence>
<dbReference type="InterPro" id="IPR055135">
    <property type="entry name" value="PRMT_dom"/>
</dbReference>
<dbReference type="EC" id="2.1.1.319" evidence="1"/>
<keyword evidence="2 6" id="KW-0489">Methyltransferase</keyword>
<feature type="region of interest" description="Disordered" evidence="7">
    <location>
        <begin position="466"/>
        <end position="488"/>
    </location>
</feature>
<dbReference type="GO" id="GO:0035242">
    <property type="term" value="F:protein-arginine omega-N asymmetric methyltransferase activity"/>
    <property type="evidence" value="ECO:0007669"/>
    <property type="project" value="UniProtKB-EC"/>
</dbReference>
<comment type="catalytic activity">
    <reaction evidence="5">
        <text>L-arginyl-[protein] + S-adenosyl-L-methionine = N(omega)-methyl-L-arginyl-[protein] + S-adenosyl-L-homocysteine + H(+)</text>
        <dbReference type="Rhea" id="RHEA:48100"/>
        <dbReference type="Rhea" id="RHEA-COMP:10532"/>
        <dbReference type="Rhea" id="RHEA-COMP:11990"/>
        <dbReference type="ChEBI" id="CHEBI:15378"/>
        <dbReference type="ChEBI" id="CHEBI:29965"/>
        <dbReference type="ChEBI" id="CHEBI:57856"/>
        <dbReference type="ChEBI" id="CHEBI:59789"/>
        <dbReference type="ChEBI" id="CHEBI:65280"/>
    </reaction>
    <physiologicalReaction direction="left-to-right" evidence="5">
        <dbReference type="Rhea" id="RHEA:48101"/>
    </physiologicalReaction>
</comment>
<name>A0AAV4ATP9_9GAST</name>
<dbReference type="GO" id="GO:0042054">
    <property type="term" value="F:histone methyltransferase activity"/>
    <property type="evidence" value="ECO:0007669"/>
    <property type="project" value="TreeGrafter"/>
</dbReference>
<dbReference type="SUPFAM" id="SSF53335">
    <property type="entry name" value="S-adenosyl-L-methionine-dependent methyltransferases"/>
    <property type="match status" value="1"/>
</dbReference>
<dbReference type="PROSITE" id="PS51678">
    <property type="entry name" value="SAM_MT_PRMT"/>
    <property type="match status" value="1"/>
</dbReference>
<keyword evidence="3 6" id="KW-0808">Transferase</keyword>
<reference evidence="9 10" key="1">
    <citation type="journal article" date="2021" name="Elife">
        <title>Chloroplast acquisition without the gene transfer in kleptoplastic sea slugs, Plakobranchus ocellatus.</title>
        <authorList>
            <person name="Maeda T."/>
            <person name="Takahashi S."/>
            <person name="Yoshida T."/>
            <person name="Shimamura S."/>
            <person name="Takaki Y."/>
            <person name="Nagai Y."/>
            <person name="Toyoda A."/>
            <person name="Suzuki Y."/>
            <person name="Arimoto A."/>
            <person name="Ishii H."/>
            <person name="Satoh N."/>
            <person name="Nishiyama T."/>
            <person name="Hasebe M."/>
            <person name="Maruyama T."/>
            <person name="Minagawa J."/>
            <person name="Obokata J."/>
            <person name="Shigenobu S."/>
        </authorList>
    </citation>
    <scope>NUCLEOTIDE SEQUENCE [LARGE SCALE GENOMIC DNA]</scope>
</reference>
<gene>
    <name evidence="9" type="ORF">PoB_003681200</name>
</gene>
<dbReference type="Pfam" id="PF22528">
    <property type="entry name" value="PRMT_C"/>
    <property type="match status" value="2"/>
</dbReference>
<dbReference type="Gene3D" id="2.70.160.11">
    <property type="entry name" value="Hnrnp arginine n-methyltransferase1"/>
    <property type="match status" value="1"/>
</dbReference>
<dbReference type="AlphaFoldDB" id="A0AAV4ATP9"/>
<evidence type="ECO:0000256" key="6">
    <source>
        <dbReference type="PROSITE-ProRule" id="PRU01015"/>
    </source>
</evidence>
<keyword evidence="4 6" id="KW-0949">S-adenosyl-L-methionine</keyword>
<proteinExistence type="predicted"/>
<accession>A0AAV4ATP9</accession>
<feature type="region of interest" description="Disordered" evidence="7">
    <location>
        <begin position="1"/>
        <end position="23"/>
    </location>
</feature>
<evidence type="ECO:0000256" key="5">
    <source>
        <dbReference type="ARBA" id="ARBA00049303"/>
    </source>
</evidence>
<feature type="compositionally biased region" description="Acidic residues" evidence="7">
    <location>
        <begin position="392"/>
        <end position="409"/>
    </location>
</feature>
<dbReference type="Pfam" id="PF06325">
    <property type="entry name" value="PrmA"/>
    <property type="match status" value="1"/>
</dbReference>
<dbReference type="PANTHER" id="PTHR11006:SF102">
    <property type="entry name" value="PROTEIN ARGININE N-METHYLTRANSFERASE 1"/>
    <property type="match status" value="1"/>
</dbReference>
<dbReference type="FunFam" id="3.40.50.150:FF:000003">
    <property type="entry name" value="Blast:Protein arginine N-methyltransferase 1"/>
    <property type="match status" value="1"/>
</dbReference>
<dbReference type="CDD" id="cd02440">
    <property type="entry name" value="AdoMet_MTases"/>
    <property type="match status" value="1"/>
</dbReference>
<dbReference type="GO" id="GO:0032259">
    <property type="term" value="P:methylation"/>
    <property type="evidence" value="ECO:0007669"/>
    <property type="project" value="UniProtKB-KW"/>
</dbReference>
<evidence type="ECO:0000256" key="3">
    <source>
        <dbReference type="ARBA" id="ARBA00022679"/>
    </source>
</evidence>
<dbReference type="Gene3D" id="3.40.50.150">
    <property type="entry name" value="Vaccinia Virus protein VP39"/>
    <property type="match status" value="1"/>
</dbReference>
<dbReference type="PANTHER" id="PTHR11006">
    <property type="entry name" value="PROTEIN ARGININE N-METHYLTRANSFERASE"/>
    <property type="match status" value="1"/>
</dbReference>
<evidence type="ECO:0000259" key="8">
    <source>
        <dbReference type="Pfam" id="PF22528"/>
    </source>
</evidence>
<dbReference type="EMBL" id="BLXT01004151">
    <property type="protein sequence ID" value="GFO10307.1"/>
    <property type="molecule type" value="Genomic_DNA"/>
</dbReference>
<feature type="region of interest" description="Disordered" evidence="7">
    <location>
        <begin position="389"/>
        <end position="417"/>
    </location>
</feature>
<dbReference type="Proteomes" id="UP000735302">
    <property type="component" value="Unassembled WGS sequence"/>
</dbReference>
<protein>
    <recommendedName>
        <fullName evidence="1">type I protein arginine methyltransferase</fullName>
        <ecNumber evidence="1">2.1.1.319</ecNumber>
    </recommendedName>
</protein>
<evidence type="ECO:0000256" key="1">
    <source>
        <dbReference type="ARBA" id="ARBA00011925"/>
    </source>
</evidence>
<feature type="compositionally biased region" description="Polar residues" evidence="7">
    <location>
        <begin position="306"/>
        <end position="320"/>
    </location>
</feature>
<sequence length="488" mass="53033">MAAATRQQKDTSAQPLPSESHADGNASDYFISYNDLDIHRLMLKDRPRTLAYRNFFEANRELVKDKVVLDVGAGTGILSLFAAIAGAKKVYAVEASDVASLCKEIVEENELDKIIEVIHGTVEDIHLDTKVDLIVSEWMGFYLLHESMLDSVIVARDRFLSPGGIMAPSHAVIYFAPVDMSKHFQDRADEWSNIYGFDFSPVASAINRQEVGQPLVECLSPDVLRSEPKELLSLDLKTVTKEDVRKFTVGLEFHIPQETKIHGFACWFDVIFSGGAVSGGKGSPGGVTGGPQIVHVDEKGDARCQDSPSSSLDTTENSTPPIGANSPAAPGVVLLKTGPRDSPTHWKQTVIFLPHTIAVGSGTDLCCHVTMAQDTQINKRHYNITVALTDSADLEEEEEEGDSEEEGAESDSSTDHPVPCQCGSARCRLIAALVEKYDAEHEELGDEAELVEVEAEVDAARQLDEAIENEGWPMDASTGSAPVHEDGD</sequence>
<evidence type="ECO:0000256" key="2">
    <source>
        <dbReference type="ARBA" id="ARBA00022603"/>
    </source>
</evidence>
<dbReference type="InterPro" id="IPR029063">
    <property type="entry name" value="SAM-dependent_MTases_sf"/>
</dbReference>
<evidence type="ECO:0000313" key="10">
    <source>
        <dbReference type="Proteomes" id="UP000735302"/>
    </source>
</evidence>
<feature type="region of interest" description="Disordered" evidence="7">
    <location>
        <begin position="301"/>
        <end position="328"/>
    </location>
</feature>
<organism evidence="9 10">
    <name type="scientific">Plakobranchus ocellatus</name>
    <dbReference type="NCBI Taxonomy" id="259542"/>
    <lineage>
        <taxon>Eukaryota</taxon>
        <taxon>Metazoa</taxon>
        <taxon>Spiralia</taxon>
        <taxon>Lophotrochozoa</taxon>
        <taxon>Mollusca</taxon>
        <taxon>Gastropoda</taxon>
        <taxon>Heterobranchia</taxon>
        <taxon>Euthyneura</taxon>
        <taxon>Panpulmonata</taxon>
        <taxon>Sacoglossa</taxon>
        <taxon>Placobranchoidea</taxon>
        <taxon>Plakobranchidae</taxon>
        <taxon>Plakobranchus</taxon>
    </lineage>
</organism>
<feature type="domain" description="Protein arginine N-methyltransferase" evidence="8">
    <location>
        <begin position="170"/>
        <end position="274"/>
    </location>
</feature>
<comment type="caution">
    <text evidence="9">The sequence shown here is derived from an EMBL/GenBank/DDBJ whole genome shotgun (WGS) entry which is preliminary data.</text>
</comment>
<feature type="domain" description="Protein arginine N-methyltransferase" evidence="8">
    <location>
        <begin position="333"/>
        <end position="387"/>
    </location>
</feature>
<evidence type="ECO:0000256" key="7">
    <source>
        <dbReference type="SAM" id="MobiDB-lite"/>
    </source>
</evidence>